<keyword evidence="5 10" id="KW-0460">Magnesium</keyword>
<dbReference type="OrthoDB" id="10251508at2759"/>
<keyword evidence="6" id="KW-0809">Transit peptide</keyword>
<keyword evidence="10" id="KW-0999">Mitochondrion inner membrane</keyword>
<dbReference type="AlphaFoldDB" id="A0A1R0GX74"/>
<dbReference type="EMBL" id="LSSL01001190">
    <property type="protein sequence ID" value="OLY82898.1"/>
    <property type="molecule type" value="Genomic_DNA"/>
</dbReference>
<protein>
    <recommendedName>
        <fullName evidence="10">Magnesium transporter</fullName>
    </recommendedName>
</protein>
<comment type="subcellular location">
    <subcellularLocation>
        <location evidence="1">Membrane</location>
        <topology evidence="1">Multi-pass membrane protein</topology>
    </subcellularLocation>
    <subcellularLocation>
        <location evidence="10">Mitochondrion inner membrane</location>
        <topology evidence="10">Multi-pass membrane protein</topology>
    </subcellularLocation>
</comment>
<dbReference type="EMBL" id="LSSL01002404">
    <property type="protein sequence ID" value="OLY81501.1"/>
    <property type="molecule type" value="Genomic_DNA"/>
</dbReference>
<evidence type="ECO:0000313" key="14">
    <source>
        <dbReference type="Proteomes" id="UP000187455"/>
    </source>
</evidence>
<evidence type="ECO:0000256" key="11">
    <source>
        <dbReference type="SAM" id="Coils"/>
    </source>
</evidence>
<gene>
    <name evidence="13" type="ORF">AYI68_g2980</name>
    <name evidence="12" type="ORF">AYI68_g4398</name>
</gene>
<evidence type="ECO:0000256" key="10">
    <source>
        <dbReference type="RuleBase" id="RU366042"/>
    </source>
</evidence>
<dbReference type="Proteomes" id="UP000187455">
    <property type="component" value="Unassembled WGS sequence"/>
</dbReference>
<keyword evidence="3 10" id="KW-0813">Transport</keyword>
<evidence type="ECO:0000256" key="8">
    <source>
        <dbReference type="ARBA" id="ARBA00023065"/>
    </source>
</evidence>
<evidence type="ECO:0000256" key="4">
    <source>
        <dbReference type="ARBA" id="ARBA00022692"/>
    </source>
</evidence>
<dbReference type="STRING" id="133383.A0A1R0GX74"/>
<keyword evidence="8 10" id="KW-0406">Ion transport</keyword>
<reference evidence="12" key="2">
    <citation type="submission" date="2017-01" db="EMBL/GenBank/DDBJ databases">
        <authorList>
            <person name="Mah S.A."/>
            <person name="Swanson W.J."/>
            <person name="Moy G.W."/>
            <person name="Vacquier V.D."/>
        </authorList>
    </citation>
    <scope>NUCLEOTIDE SEQUENCE</scope>
    <source>
        <strain evidence="12">ALG-7-W6</strain>
    </source>
</reference>
<evidence type="ECO:0000313" key="12">
    <source>
        <dbReference type="EMBL" id="OLY81501.1"/>
    </source>
</evidence>
<comment type="caution">
    <text evidence="12">The sequence shown here is derived from an EMBL/GenBank/DDBJ whole genome shotgun (WGS) entry which is preliminary data.</text>
</comment>
<dbReference type="PANTHER" id="PTHR13890:SF0">
    <property type="entry name" value="MAGNESIUM TRANSPORTER MRS2 HOMOLOG, MITOCHONDRIAL"/>
    <property type="match status" value="1"/>
</dbReference>
<organism evidence="12 14">
    <name type="scientific">Smittium mucronatum</name>
    <dbReference type="NCBI Taxonomy" id="133383"/>
    <lineage>
        <taxon>Eukaryota</taxon>
        <taxon>Fungi</taxon>
        <taxon>Fungi incertae sedis</taxon>
        <taxon>Zoopagomycota</taxon>
        <taxon>Kickxellomycotina</taxon>
        <taxon>Harpellomycetes</taxon>
        <taxon>Harpellales</taxon>
        <taxon>Legeriomycetaceae</taxon>
        <taxon>Smittium</taxon>
    </lineage>
</organism>
<feature type="coiled-coil region" evidence="11">
    <location>
        <begin position="75"/>
        <end position="152"/>
    </location>
</feature>
<dbReference type="InterPro" id="IPR039204">
    <property type="entry name" value="MRS2-like"/>
</dbReference>
<reference evidence="12 14" key="1">
    <citation type="journal article" date="2016" name="Mol. Biol. Evol.">
        <title>Genome-Wide Survey of Gut Fungi (Harpellales) Reveals the First Horizontally Transferred Ubiquitin Gene from a Mosquito Host.</title>
        <authorList>
            <person name="Wang Y."/>
            <person name="White M.M."/>
            <person name="Kvist S."/>
            <person name="Moncalvo J.M."/>
        </authorList>
    </citation>
    <scope>NUCLEOTIDE SEQUENCE [LARGE SCALE GENOMIC DNA]</scope>
    <source>
        <strain evidence="12 14">ALG-7-W6</strain>
    </source>
</reference>
<dbReference type="PANTHER" id="PTHR13890">
    <property type="entry name" value="RNA SPLICING PROTEIN MRS2, MITOCHONDRIAL"/>
    <property type="match status" value="1"/>
</dbReference>
<evidence type="ECO:0000256" key="7">
    <source>
        <dbReference type="ARBA" id="ARBA00022989"/>
    </source>
</evidence>
<name>A0A1R0GX74_9FUNG</name>
<dbReference type="CDD" id="cd12823">
    <property type="entry name" value="Mrs2_Mfm1p-like"/>
    <property type="match status" value="1"/>
</dbReference>
<comment type="similarity">
    <text evidence="2 10">Belongs to the CorA metal ion transporter (MIT) (TC 1.A.35) family.</text>
</comment>
<evidence type="ECO:0000256" key="1">
    <source>
        <dbReference type="ARBA" id="ARBA00004141"/>
    </source>
</evidence>
<keyword evidence="7 10" id="KW-1133">Transmembrane helix</keyword>
<dbReference type="GO" id="GO:0045016">
    <property type="term" value="P:mitochondrial magnesium ion transmembrane transport"/>
    <property type="evidence" value="ECO:0007669"/>
    <property type="project" value="TreeGrafter"/>
</dbReference>
<dbReference type="Pfam" id="PF22099">
    <property type="entry name" value="MRS2-like"/>
    <property type="match status" value="1"/>
</dbReference>
<dbReference type="GO" id="GO:0005743">
    <property type="term" value="C:mitochondrial inner membrane"/>
    <property type="evidence" value="ECO:0007669"/>
    <property type="project" value="UniProtKB-SubCell"/>
</dbReference>
<keyword evidence="4 10" id="KW-0812">Transmembrane</keyword>
<dbReference type="GO" id="GO:0015095">
    <property type="term" value="F:magnesium ion transmembrane transporter activity"/>
    <property type="evidence" value="ECO:0007669"/>
    <property type="project" value="TreeGrafter"/>
</dbReference>
<evidence type="ECO:0000256" key="6">
    <source>
        <dbReference type="ARBA" id="ARBA00022946"/>
    </source>
</evidence>
<keyword evidence="9 10" id="KW-0472">Membrane</keyword>
<feature type="transmembrane region" description="Helical" evidence="10">
    <location>
        <begin position="202"/>
        <end position="223"/>
    </location>
</feature>
<evidence type="ECO:0000256" key="5">
    <source>
        <dbReference type="ARBA" id="ARBA00022842"/>
    </source>
</evidence>
<keyword evidence="11" id="KW-0175">Coiled coil</keyword>
<keyword evidence="10" id="KW-0496">Mitochondrion</keyword>
<evidence type="ECO:0000256" key="3">
    <source>
        <dbReference type="ARBA" id="ARBA00022448"/>
    </source>
</evidence>
<evidence type="ECO:0000313" key="13">
    <source>
        <dbReference type="EMBL" id="OLY82898.1"/>
    </source>
</evidence>
<accession>A0A1R0GX74</accession>
<sequence>MFLYELQDLLKSGSERSDSLPFELRALEAILILVVSSLQSDEEILINLIQSLLLYLEESIDRNKLKELLQYSKRLSRFEQRVTNIRDAIEEVLDQDEDLADMYLTKKKEGNPQPVESHQDAELILETYLKQVEELANTVESVSSQLKTTEDVVNIILDSQRNSLMIFEIRLTLLTVGLACGTFVSSLLGMNLISGFENHASMFWMVSAAATALSVAFVGVGLMKIVKMMKKLN</sequence>
<feature type="transmembrane region" description="Helical" evidence="10">
    <location>
        <begin position="171"/>
        <end position="190"/>
    </location>
</feature>
<evidence type="ECO:0000256" key="9">
    <source>
        <dbReference type="ARBA" id="ARBA00023136"/>
    </source>
</evidence>
<proteinExistence type="inferred from homology"/>
<keyword evidence="14" id="KW-1185">Reference proteome</keyword>
<dbReference type="Gene3D" id="1.20.58.340">
    <property type="entry name" value="Magnesium transport protein CorA, transmembrane region"/>
    <property type="match status" value="1"/>
</dbReference>
<evidence type="ECO:0000256" key="2">
    <source>
        <dbReference type="ARBA" id="ARBA00009765"/>
    </source>
</evidence>